<dbReference type="Proteomes" id="UP000663937">
    <property type="component" value="Chromosome"/>
</dbReference>
<gene>
    <name evidence="2" type="ORF">J4E96_16495</name>
</gene>
<dbReference type="PANTHER" id="PTHR43685:SF2">
    <property type="entry name" value="GLYCOSYLTRANSFERASE 2-LIKE DOMAIN-CONTAINING PROTEIN"/>
    <property type="match status" value="1"/>
</dbReference>
<keyword evidence="3" id="KW-1185">Reference proteome</keyword>
<accession>A0A8A4ZEI9</accession>
<evidence type="ECO:0000313" key="2">
    <source>
        <dbReference type="EMBL" id="QTE28907.1"/>
    </source>
</evidence>
<dbReference type="SUPFAM" id="SSF53448">
    <property type="entry name" value="Nucleotide-diphospho-sugar transferases"/>
    <property type="match status" value="1"/>
</dbReference>
<dbReference type="InterPro" id="IPR001173">
    <property type="entry name" value="Glyco_trans_2-like"/>
</dbReference>
<dbReference type="CDD" id="cd00761">
    <property type="entry name" value="Glyco_tranf_GTA_type"/>
    <property type="match status" value="1"/>
</dbReference>
<organism evidence="2 3">
    <name type="scientific">Pengzhenrongella sicca</name>
    <dbReference type="NCBI Taxonomy" id="2819238"/>
    <lineage>
        <taxon>Bacteria</taxon>
        <taxon>Bacillati</taxon>
        <taxon>Actinomycetota</taxon>
        <taxon>Actinomycetes</taxon>
        <taxon>Micrococcales</taxon>
        <taxon>Pengzhenrongella</taxon>
    </lineage>
</organism>
<sequence length="271" mass="29466">MIPTHGRDHLLGEAIASVVAQRHPPTEVLVADDLGSPATRACVEEWAARAPLPVRYVDASGTGWTSAGASRNAGVARATGDVVAFLDDDDTWEPDFLGSVVPALVADGVDFAVGWTAADAGERAYHMERMRPGLGVGDVVARNPGFVGSNFVMRREAFTRLGGFDPELTVSNDQDLLVRALAAGLRYAVVPEVLVRNRIHAGPQLTDKTERRVHGIETYLSKHGDLMTTDDRRYIRSQISSIRRVIGPTRSIRWRSTASLACYRLVEAVRP</sequence>
<name>A0A8A4ZEI9_9MICO</name>
<reference evidence="2" key="1">
    <citation type="submission" date="2021-03" db="EMBL/GenBank/DDBJ databases">
        <title>Pengzhenrongella sicca gen. nov., sp. nov., a new member of suborder Micrococcineae isolated from High-Arctic tundra soil.</title>
        <authorList>
            <person name="Peng F."/>
        </authorList>
    </citation>
    <scope>NUCLEOTIDE SEQUENCE</scope>
    <source>
        <strain evidence="2">LRZ-2</strain>
    </source>
</reference>
<dbReference type="InterPro" id="IPR050834">
    <property type="entry name" value="Glycosyltransf_2"/>
</dbReference>
<dbReference type="PANTHER" id="PTHR43685">
    <property type="entry name" value="GLYCOSYLTRANSFERASE"/>
    <property type="match status" value="1"/>
</dbReference>
<dbReference type="Gene3D" id="3.90.550.10">
    <property type="entry name" value="Spore Coat Polysaccharide Biosynthesis Protein SpsA, Chain A"/>
    <property type="match status" value="1"/>
</dbReference>
<dbReference type="KEGG" id="psic:J4E96_16495"/>
<dbReference type="InterPro" id="IPR029044">
    <property type="entry name" value="Nucleotide-diphossugar_trans"/>
</dbReference>
<feature type="domain" description="Glycosyltransferase 2-like" evidence="1">
    <location>
        <begin position="2"/>
        <end position="159"/>
    </location>
</feature>
<proteinExistence type="predicted"/>
<dbReference type="Pfam" id="PF00535">
    <property type="entry name" value="Glycos_transf_2"/>
    <property type="match status" value="1"/>
</dbReference>
<dbReference type="AlphaFoldDB" id="A0A8A4ZEI9"/>
<evidence type="ECO:0000259" key="1">
    <source>
        <dbReference type="Pfam" id="PF00535"/>
    </source>
</evidence>
<dbReference type="EMBL" id="CP071868">
    <property type="protein sequence ID" value="QTE28907.1"/>
    <property type="molecule type" value="Genomic_DNA"/>
</dbReference>
<evidence type="ECO:0000313" key="3">
    <source>
        <dbReference type="Proteomes" id="UP000663937"/>
    </source>
</evidence>
<protein>
    <submittedName>
        <fullName evidence="2">Glycosyltransferase family 2 protein</fullName>
    </submittedName>
</protein>